<proteinExistence type="inferred from homology"/>
<dbReference type="Proteomes" id="UP000250140">
    <property type="component" value="Unassembled WGS sequence"/>
</dbReference>
<keyword evidence="8" id="KW-0067">ATP-binding</keyword>
<feature type="region of interest" description="Disordered" evidence="9">
    <location>
        <begin position="77"/>
        <end position="114"/>
    </location>
</feature>
<feature type="region of interest" description="Disordered" evidence="9">
    <location>
        <begin position="1"/>
        <end position="52"/>
    </location>
</feature>
<dbReference type="GO" id="GO:0005634">
    <property type="term" value="C:nucleus"/>
    <property type="evidence" value="ECO:0007669"/>
    <property type="project" value="TreeGrafter"/>
</dbReference>
<dbReference type="Gene3D" id="3.40.50.300">
    <property type="entry name" value="P-loop containing nucleotide triphosphate hydrolases"/>
    <property type="match status" value="1"/>
</dbReference>
<evidence type="ECO:0000256" key="1">
    <source>
        <dbReference type="ARBA" id="ARBA00003798"/>
    </source>
</evidence>
<feature type="compositionally biased region" description="Acidic residues" evidence="9">
    <location>
        <begin position="95"/>
        <end position="106"/>
    </location>
</feature>
<dbReference type="AlphaFoldDB" id="A0A8E2JX73"/>
<comment type="similarity">
    <text evidence="2">Belongs to the Clp1 family. NOL9/GRC3 subfamily.</text>
</comment>
<dbReference type="Pfam" id="PF16575">
    <property type="entry name" value="CLP1_P"/>
    <property type="match status" value="1"/>
</dbReference>
<dbReference type="OrthoDB" id="4054781at2759"/>
<evidence type="ECO:0000313" key="12">
    <source>
        <dbReference type="Proteomes" id="UP000250140"/>
    </source>
</evidence>
<evidence type="ECO:0000313" key="11">
    <source>
        <dbReference type="EMBL" id="OCL12482.1"/>
    </source>
</evidence>
<keyword evidence="7" id="KW-0418">Kinase</keyword>
<evidence type="ECO:0000256" key="9">
    <source>
        <dbReference type="SAM" id="MobiDB-lite"/>
    </source>
</evidence>
<evidence type="ECO:0000256" key="8">
    <source>
        <dbReference type="ARBA" id="ARBA00022840"/>
    </source>
</evidence>
<keyword evidence="5" id="KW-0808">Transferase</keyword>
<keyword evidence="12" id="KW-1185">Reference proteome</keyword>
<dbReference type="EMBL" id="KV748873">
    <property type="protein sequence ID" value="OCL12482.1"/>
    <property type="molecule type" value="Genomic_DNA"/>
</dbReference>
<dbReference type="InterPro" id="IPR045116">
    <property type="entry name" value="Clp1/Grc3"/>
</dbReference>
<dbReference type="GO" id="GO:0000448">
    <property type="term" value="P:cleavage in ITS2 between 5.8S rRNA and LSU-rRNA of tricistronic rRNA transcript (SSU-rRNA, 5.8S rRNA, LSU-rRNA)"/>
    <property type="evidence" value="ECO:0007669"/>
    <property type="project" value="TreeGrafter"/>
</dbReference>
<feature type="compositionally biased region" description="Polar residues" evidence="9">
    <location>
        <begin position="11"/>
        <end position="27"/>
    </location>
</feature>
<dbReference type="SUPFAM" id="SSF52540">
    <property type="entry name" value="P-loop containing nucleoside triphosphate hydrolases"/>
    <property type="match status" value="1"/>
</dbReference>
<feature type="domain" description="Clp1 P-loop" evidence="10">
    <location>
        <begin position="292"/>
        <end position="490"/>
    </location>
</feature>
<evidence type="ECO:0000259" key="10">
    <source>
        <dbReference type="Pfam" id="PF16575"/>
    </source>
</evidence>
<feature type="compositionally biased region" description="Low complexity" evidence="9">
    <location>
        <begin position="29"/>
        <end position="42"/>
    </location>
</feature>
<gene>
    <name evidence="11" type="ORF">AOQ84DRAFT_386102</name>
</gene>
<name>A0A8E2JX73_9PEZI</name>
<evidence type="ECO:0000256" key="7">
    <source>
        <dbReference type="ARBA" id="ARBA00022777"/>
    </source>
</evidence>
<reference evidence="11 12" key="1">
    <citation type="journal article" date="2016" name="Nat. Commun.">
        <title>Ectomycorrhizal ecology is imprinted in the genome of the dominant symbiotic fungus Cenococcum geophilum.</title>
        <authorList>
            <consortium name="DOE Joint Genome Institute"/>
            <person name="Peter M."/>
            <person name="Kohler A."/>
            <person name="Ohm R.A."/>
            <person name="Kuo A."/>
            <person name="Krutzmann J."/>
            <person name="Morin E."/>
            <person name="Arend M."/>
            <person name="Barry K.W."/>
            <person name="Binder M."/>
            <person name="Choi C."/>
            <person name="Clum A."/>
            <person name="Copeland A."/>
            <person name="Grisel N."/>
            <person name="Haridas S."/>
            <person name="Kipfer T."/>
            <person name="LaButti K."/>
            <person name="Lindquist E."/>
            <person name="Lipzen A."/>
            <person name="Maire R."/>
            <person name="Meier B."/>
            <person name="Mihaltcheva S."/>
            <person name="Molinier V."/>
            <person name="Murat C."/>
            <person name="Poggeler S."/>
            <person name="Quandt C.A."/>
            <person name="Sperisen C."/>
            <person name="Tritt A."/>
            <person name="Tisserant E."/>
            <person name="Crous P.W."/>
            <person name="Henrissat B."/>
            <person name="Nehls U."/>
            <person name="Egli S."/>
            <person name="Spatafora J.W."/>
            <person name="Grigoriev I.V."/>
            <person name="Martin F.M."/>
        </authorList>
    </citation>
    <scope>NUCLEOTIDE SEQUENCE [LARGE SCALE GENOMIC DNA]</scope>
    <source>
        <strain evidence="11 12">CBS 207.34</strain>
    </source>
</reference>
<sequence>MAEKRKASELQAATDSADSSENHQTPLSAFAAARARQHQPQASENDSRYQEAVEYNSRSARIFSNSGAISIIADPSSVALGPRSAPPASNAQSDIEYDTDIDEDPSENNGVLPDERPANRAWVLCTWRSTTTNIKSESTEHITIFLGQGETVAFVGTYEVAVLQGIVTINGAILRSHKTSPIKYRVFAPSTHAIPVVQCISSSGSEVQFLSCDYTMRSMEKLSPLYSKIWNVRKKYENGQLDREVRSFSLVTRTEDDLLKRPLAPVSILPQWQALMNTINSFGALPAVMVCGPNHSGKSTFAKFLTNRFLTEKRDTPVFFLDLDANQPEYTAHGQVSLILVKELNLGPPFTHPNPVSGLNPSKANELIWAYPVPLNGAEEYTIHFYLCVIQLFKRYEELLEKHPRSPLVINTPGWAYMAGLEVLLQTITRLRLTHVVYLSKNMTTGVKGVLKEASELSGATLYTTDSQPNPNTTRTDSNHRDMHMMSYFHCEGIQEQTGQRVYKAEPMSCMVPWQICYGEDSSTEQGFIGFMMLCNWIDPKWMKTVLNGSIISIVVTEDPALQEQYGQLPRTTKLRLPYFPKGENNYVDPPDPKTSRLVCLALLRGFDPDQKLVQLLLPPTHEDLIETLDPKKVIFVFGCCDTPAWSYLEDPHYDSYEEARERKAWKDFKPDDEDDLDIEVPEEWRMGEPDIKLPPWVAKVEELEKWGKMNMKRNVRKFQK</sequence>
<evidence type="ECO:0000256" key="3">
    <source>
        <dbReference type="ARBA" id="ARBA00018706"/>
    </source>
</evidence>
<protein>
    <recommendedName>
        <fullName evidence="4">Polynucleotide 5'-hydroxyl-kinase GRC3</fullName>
    </recommendedName>
    <alternativeName>
        <fullName evidence="3">Polynucleotide 5'-hydroxyl-kinase grc3</fullName>
    </alternativeName>
</protein>
<organism evidence="11 12">
    <name type="scientific">Glonium stellatum</name>
    <dbReference type="NCBI Taxonomy" id="574774"/>
    <lineage>
        <taxon>Eukaryota</taxon>
        <taxon>Fungi</taxon>
        <taxon>Dikarya</taxon>
        <taxon>Ascomycota</taxon>
        <taxon>Pezizomycotina</taxon>
        <taxon>Dothideomycetes</taxon>
        <taxon>Pleosporomycetidae</taxon>
        <taxon>Gloniales</taxon>
        <taxon>Gloniaceae</taxon>
        <taxon>Glonium</taxon>
    </lineage>
</organism>
<comment type="function">
    <text evidence="1">Polynucleotide 5'-kinase involved in rRNA processing.</text>
</comment>
<evidence type="ECO:0000256" key="5">
    <source>
        <dbReference type="ARBA" id="ARBA00022679"/>
    </source>
</evidence>
<keyword evidence="6" id="KW-0547">Nucleotide-binding</keyword>
<dbReference type="GO" id="GO:0005524">
    <property type="term" value="F:ATP binding"/>
    <property type="evidence" value="ECO:0007669"/>
    <property type="project" value="UniProtKB-KW"/>
</dbReference>
<dbReference type="PANTHER" id="PTHR12755:SF3">
    <property type="entry name" value="POLYNUCLEOTIDE 5'-HYDROXYL-KINASE NOL9"/>
    <property type="match status" value="1"/>
</dbReference>
<dbReference type="InterPro" id="IPR032319">
    <property type="entry name" value="CLP1_P"/>
</dbReference>
<evidence type="ECO:0000256" key="6">
    <source>
        <dbReference type="ARBA" id="ARBA00022741"/>
    </source>
</evidence>
<dbReference type="PANTHER" id="PTHR12755">
    <property type="entry name" value="CLEAVAGE/POLYADENYLATION FACTOR IA SUBUNIT CLP1P"/>
    <property type="match status" value="1"/>
</dbReference>
<evidence type="ECO:0000256" key="2">
    <source>
        <dbReference type="ARBA" id="ARBA00011003"/>
    </source>
</evidence>
<dbReference type="GO" id="GO:0051731">
    <property type="term" value="F:polynucleotide 5'-hydroxyl-kinase activity"/>
    <property type="evidence" value="ECO:0007669"/>
    <property type="project" value="InterPro"/>
</dbReference>
<dbReference type="InterPro" id="IPR027417">
    <property type="entry name" value="P-loop_NTPase"/>
</dbReference>
<evidence type="ECO:0000256" key="4">
    <source>
        <dbReference type="ARBA" id="ARBA00019824"/>
    </source>
</evidence>
<accession>A0A8E2JX73</accession>